<dbReference type="Gene3D" id="1.10.10.10">
    <property type="entry name" value="Winged helix-like DNA-binding domain superfamily/Winged helix DNA-binding domain"/>
    <property type="match status" value="1"/>
</dbReference>
<evidence type="ECO:0000256" key="4">
    <source>
        <dbReference type="ARBA" id="ARBA00023163"/>
    </source>
</evidence>
<sequence>MSKFQDILAFVKVAELGGFAAAAKMLGTSPSSITKRVVRLEEGMGVQLLHRTTRRTHLTAYGSEFFERCQQILADLEEAETAVRDANHLASGTVRLAVPPSFGRMTVIPALPSFYEQHPNILLDLCLKKPTLNPIDGGFDLVVHSGRLPDSLLLSRILVRGPQKTVASPAYLERYGTPEKPADLIHHSCIVGSFGADWHFRDCDGHDDTIRVSGKLVTDSGDIMREAAVHGIGIAQATWWLFREDLREERLVTILADYEVEADPISIILPANRRTPAKVRTVIDFLLKITRGRPLEDEFVMAGSR</sequence>
<feature type="domain" description="HTH lysR-type" evidence="5">
    <location>
        <begin position="1"/>
        <end position="59"/>
    </location>
</feature>
<dbReference type="Gene3D" id="3.40.190.290">
    <property type="match status" value="1"/>
</dbReference>
<evidence type="ECO:0000256" key="3">
    <source>
        <dbReference type="ARBA" id="ARBA00023125"/>
    </source>
</evidence>
<keyword evidence="3" id="KW-0238">DNA-binding</keyword>
<comment type="caution">
    <text evidence="6">The sequence shown here is derived from an EMBL/GenBank/DDBJ whole genome shotgun (WGS) entry which is preliminary data.</text>
</comment>
<reference evidence="6" key="2">
    <citation type="submission" date="2020-09" db="EMBL/GenBank/DDBJ databases">
        <authorList>
            <person name="Sun Q."/>
            <person name="Zhou Y."/>
        </authorList>
    </citation>
    <scope>NUCLEOTIDE SEQUENCE</scope>
    <source>
        <strain evidence="6">CGMCC 1.15320</strain>
    </source>
</reference>
<dbReference type="PANTHER" id="PTHR30537:SF5">
    <property type="entry name" value="HTH-TYPE TRANSCRIPTIONAL ACTIVATOR TTDR-RELATED"/>
    <property type="match status" value="1"/>
</dbReference>
<proteinExistence type="inferred from homology"/>
<dbReference type="EMBL" id="BMIF01000006">
    <property type="protein sequence ID" value="GGA68713.1"/>
    <property type="molecule type" value="Genomic_DNA"/>
</dbReference>
<evidence type="ECO:0000313" key="7">
    <source>
        <dbReference type="Proteomes" id="UP000636264"/>
    </source>
</evidence>
<dbReference type="GO" id="GO:0003700">
    <property type="term" value="F:DNA-binding transcription factor activity"/>
    <property type="evidence" value="ECO:0007669"/>
    <property type="project" value="InterPro"/>
</dbReference>
<dbReference type="SUPFAM" id="SSF46785">
    <property type="entry name" value="Winged helix' DNA-binding domain"/>
    <property type="match status" value="1"/>
</dbReference>
<dbReference type="PROSITE" id="PS50931">
    <property type="entry name" value="HTH_LYSR"/>
    <property type="match status" value="1"/>
</dbReference>
<accession>A0A916RUW7</accession>
<reference evidence="6" key="1">
    <citation type="journal article" date="2014" name="Int. J. Syst. Evol. Microbiol.">
        <title>Complete genome sequence of Corynebacterium casei LMG S-19264T (=DSM 44701T), isolated from a smear-ripened cheese.</title>
        <authorList>
            <consortium name="US DOE Joint Genome Institute (JGI-PGF)"/>
            <person name="Walter F."/>
            <person name="Albersmeier A."/>
            <person name="Kalinowski J."/>
            <person name="Ruckert C."/>
        </authorList>
    </citation>
    <scope>NUCLEOTIDE SEQUENCE</scope>
    <source>
        <strain evidence="6">CGMCC 1.15320</strain>
    </source>
</reference>
<organism evidence="6 7">
    <name type="scientific">Nitratireductor aestuarii</name>
    <dbReference type="NCBI Taxonomy" id="1735103"/>
    <lineage>
        <taxon>Bacteria</taxon>
        <taxon>Pseudomonadati</taxon>
        <taxon>Pseudomonadota</taxon>
        <taxon>Alphaproteobacteria</taxon>
        <taxon>Hyphomicrobiales</taxon>
        <taxon>Phyllobacteriaceae</taxon>
        <taxon>Nitratireductor</taxon>
    </lineage>
</organism>
<dbReference type="InterPro" id="IPR058163">
    <property type="entry name" value="LysR-type_TF_proteobact-type"/>
</dbReference>
<dbReference type="InterPro" id="IPR005119">
    <property type="entry name" value="LysR_subst-bd"/>
</dbReference>
<gene>
    <name evidence="6" type="ORF">GCM10011385_23190</name>
</gene>
<dbReference type="InterPro" id="IPR036388">
    <property type="entry name" value="WH-like_DNA-bd_sf"/>
</dbReference>
<dbReference type="Pfam" id="PF00126">
    <property type="entry name" value="HTH_1"/>
    <property type="match status" value="1"/>
</dbReference>
<evidence type="ECO:0000256" key="2">
    <source>
        <dbReference type="ARBA" id="ARBA00023015"/>
    </source>
</evidence>
<keyword evidence="2" id="KW-0805">Transcription regulation</keyword>
<keyword evidence="7" id="KW-1185">Reference proteome</keyword>
<dbReference type="InterPro" id="IPR036390">
    <property type="entry name" value="WH_DNA-bd_sf"/>
</dbReference>
<evidence type="ECO:0000256" key="1">
    <source>
        <dbReference type="ARBA" id="ARBA00009437"/>
    </source>
</evidence>
<dbReference type="Proteomes" id="UP000636264">
    <property type="component" value="Unassembled WGS sequence"/>
</dbReference>
<dbReference type="PANTHER" id="PTHR30537">
    <property type="entry name" value="HTH-TYPE TRANSCRIPTIONAL REGULATOR"/>
    <property type="match status" value="1"/>
</dbReference>
<dbReference type="AlphaFoldDB" id="A0A916RUW7"/>
<dbReference type="Pfam" id="PF03466">
    <property type="entry name" value="LysR_substrate"/>
    <property type="match status" value="1"/>
</dbReference>
<evidence type="ECO:0000259" key="5">
    <source>
        <dbReference type="PROSITE" id="PS50931"/>
    </source>
</evidence>
<name>A0A916RUW7_9HYPH</name>
<protein>
    <submittedName>
        <fullName evidence="6">LysR family transcriptional regulator</fullName>
    </submittedName>
</protein>
<dbReference type="SUPFAM" id="SSF53850">
    <property type="entry name" value="Periplasmic binding protein-like II"/>
    <property type="match status" value="1"/>
</dbReference>
<dbReference type="CDD" id="cd08422">
    <property type="entry name" value="PBP2_CrgA_like"/>
    <property type="match status" value="1"/>
</dbReference>
<dbReference type="RefSeq" id="WP_188721220.1">
    <property type="nucleotide sequence ID" value="NZ_BMIF01000006.1"/>
</dbReference>
<keyword evidence="4" id="KW-0804">Transcription</keyword>
<evidence type="ECO:0000313" key="6">
    <source>
        <dbReference type="EMBL" id="GGA68713.1"/>
    </source>
</evidence>
<dbReference type="GO" id="GO:0003677">
    <property type="term" value="F:DNA binding"/>
    <property type="evidence" value="ECO:0007669"/>
    <property type="project" value="UniProtKB-KW"/>
</dbReference>
<dbReference type="FunFam" id="1.10.10.10:FF:000001">
    <property type="entry name" value="LysR family transcriptional regulator"/>
    <property type="match status" value="1"/>
</dbReference>
<dbReference type="InterPro" id="IPR000847">
    <property type="entry name" value="LysR_HTH_N"/>
</dbReference>
<comment type="similarity">
    <text evidence="1">Belongs to the LysR transcriptional regulatory family.</text>
</comment>